<keyword evidence="6 10" id="KW-1133">Transmembrane helix</keyword>
<evidence type="ECO:0000256" key="10">
    <source>
        <dbReference type="SAM" id="Phobius"/>
    </source>
</evidence>
<dbReference type="InterPro" id="IPR002524">
    <property type="entry name" value="Cation_efflux"/>
</dbReference>
<dbReference type="OrthoDB" id="9809646at2"/>
<feature type="transmembrane region" description="Helical" evidence="10">
    <location>
        <begin position="174"/>
        <end position="196"/>
    </location>
</feature>
<evidence type="ECO:0000313" key="13">
    <source>
        <dbReference type="EMBL" id="APZ96438.1"/>
    </source>
</evidence>
<evidence type="ECO:0000256" key="3">
    <source>
        <dbReference type="ARBA" id="ARBA00022448"/>
    </source>
</evidence>
<dbReference type="GO" id="GO:0005886">
    <property type="term" value="C:plasma membrane"/>
    <property type="evidence" value="ECO:0007669"/>
    <property type="project" value="TreeGrafter"/>
</dbReference>
<reference evidence="13 14" key="1">
    <citation type="journal article" date="2016" name="Front. Microbiol.">
        <title>Fuerstia marisgermanicae gen. nov., sp. nov., an Unusual Member of the Phylum Planctomycetes from the German Wadden Sea.</title>
        <authorList>
            <person name="Kohn T."/>
            <person name="Heuer A."/>
            <person name="Jogler M."/>
            <person name="Vollmers J."/>
            <person name="Boedeker C."/>
            <person name="Bunk B."/>
            <person name="Rast P."/>
            <person name="Borchert D."/>
            <person name="Glockner I."/>
            <person name="Freese H.M."/>
            <person name="Klenk H.P."/>
            <person name="Overmann J."/>
            <person name="Kaster A.K."/>
            <person name="Rohde M."/>
            <person name="Wiegand S."/>
            <person name="Jogler C."/>
        </authorList>
    </citation>
    <scope>NUCLEOTIDE SEQUENCE [LARGE SCALE GENOMIC DNA]</scope>
    <source>
        <strain evidence="13 14">NH11</strain>
    </source>
</reference>
<evidence type="ECO:0000256" key="1">
    <source>
        <dbReference type="ARBA" id="ARBA00004141"/>
    </source>
</evidence>
<dbReference type="SUPFAM" id="SSF160240">
    <property type="entry name" value="Cation efflux protein cytoplasmic domain-like"/>
    <property type="match status" value="1"/>
</dbReference>
<evidence type="ECO:0000256" key="7">
    <source>
        <dbReference type="ARBA" id="ARBA00023065"/>
    </source>
</evidence>
<dbReference type="Gene3D" id="1.20.1510.10">
    <property type="entry name" value="Cation efflux protein transmembrane domain"/>
    <property type="match status" value="1"/>
</dbReference>
<proteinExistence type="inferred from homology"/>
<dbReference type="KEGG" id="fmr:Fuma_06107"/>
<feature type="domain" description="Cation efflux protein transmembrane" evidence="11">
    <location>
        <begin position="42"/>
        <end position="231"/>
    </location>
</feature>
<keyword evidence="3" id="KW-0813">Transport</keyword>
<keyword evidence="5" id="KW-0864">Zinc transport</keyword>
<sequence>MSNNDDHDHQHDAHEGHDHAGHSHGLVRADEIAGVSDARLLWAVGLNQMLTVGQVVAGILSGSIALLSDAAHNFNDANALLIAYIARRISKKDANARYTFGYRRAEMIGALINLTLLAVIGLYLVYEGIARLVQPEEVIGWVMAATAVLALVVDVGTAALLWSMSRGSLNVRAAFIHNIVDALGSVAVLIGAAAIIWFNWLWVDAAITLVIAGYVLWQLVKMFPQATRVLMEGTPLDLDLDALTADVRKIDGVEGLHHVHVWELDEQHRALEAHIVVAEARIGDLESIKNGIKSCLVEDYQIPHSTLEFEIGDSDDQDCDESDAIVPH</sequence>
<dbReference type="InterPro" id="IPR058533">
    <property type="entry name" value="Cation_efflux_TM"/>
</dbReference>
<feature type="transmembrane region" description="Helical" evidence="10">
    <location>
        <begin position="107"/>
        <end position="126"/>
    </location>
</feature>
<feature type="domain" description="Cation efflux protein cytoplasmic" evidence="12">
    <location>
        <begin position="237"/>
        <end position="306"/>
    </location>
</feature>
<evidence type="ECO:0000256" key="4">
    <source>
        <dbReference type="ARBA" id="ARBA00022692"/>
    </source>
</evidence>
<dbReference type="Pfam" id="PF16916">
    <property type="entry name" value="ZT_dimer"/>
    <property type="match status" value="1"/>
</dbReference>
<organism evidence="13 14">
    <name type="scientific">Fuerstiella marisgermanici</name>
    <dbReference type="NCBI Taxonomy" id="1891926"/>
    <lineage>
        <taxon>Bacteria</taxon>
        <taxon>Pseudomonadati</taxon>
        <taxon>Planctomycetota</taxon>
        <taxon>Planctomycetia</taxon>
        <taxon>Planctomycetales</taxon>
        <taxon>Planctomycetaceae</taxon>
        <taxon>Fuerstiella</taxon>
    </lineage>
</organism>
<keyword evidence="5" id="KW-0862">Zinc</keyword>
<dbReference type="GO" id="GO:0005385">
    <property type="term" value="F:zinc ion transmembrane transporter activity"/>
    <property type="evidence" value="ECO:0007669"/>
    <property type="project" value="TreeGrafter"/>
</dbReference>
<keyword evidence="8 10" id="KW-0472">Membrane</keyword>
<evidence type="ECO:0000313" key="14">
    <source>
        <dbReference type="Proteomes" id="UP000187735"/>
    </source>
</evidence>
<dbReference type="PANTHER" id="PTHR11562:SF17">
    <property type="entry name" value="RE54080P-RELATED"/>
    <property type="match status" value="1"/>
</dbReference>
<comment type="subcellular location">
    <subcellularLocation>
        <location evidence="1">Membrane</location>
        <topology evidence="1">Multi-pass membrane protein</topology>
    </subcellularLocation>
</comment>
<feature type="region of interest" description="Disordered" evidence="9">
    <location>
        <begin position="1"/>
        <end position="22"/>
    </location>
</feature>
<evidence type="ECO:0000259" key="12">
    <source>
        <dbReference type="Pfam" id="PF16916"/>
    </source>
</evidence>
<dbReference type="InterPro" id="IPR027470">
    <property type="entry name" value="Cation_efflux_CTD"/>
</dbReference>
<evidence type="ECO:0000256" key="5">
    <source>
        <dbReference type="ARBA" id="ARBA00022906"/>
    </source>
</evidence>
<evidence type="ECO:0000259" key="11">
    <source>
        <dbReference type="Pfam" id="PF01545"/>
    </source>
</evidence>
<evidence type="ECO:0000256" key="6">
    <source>
        <dbReference type="ARBA" id="ARBA00022989"/>
    </source>
</evidence>
<accession>A0A1P8WQX7</accession>
<feature type="transmembrane region" description="Helical" evidence="10">
    <location>
        <begin position="138"/>
        <end position="162"/>
    </location>
</feature>
<protein>
    <submittedName>
        <fullName evidence="13">Cadmium, cobalt and zinc/H(+)-K(+) antiporter</fullName>
    </submittedName>
</protein>
<keyword evidence="4 10" id="KW-0812">Transmembrane</keyword>
<dbReference type="InterPro" id="IPR036837">
    <property type="entry name" value="Cation_efflux_CTD_sf"/>
</dbReference>
<feature type="transmembrane region" description="Helical" evidence="10">
    <location>
        <begin position="202"/>
        <end position="220"/>
    </location>
</feature>
<comment type="similarity">
    <text evidence="2">Belongs to the cation diffusion facilitator (CDF) transporter (TC 2.A.4) family. SLC30A subfamily.</text>
</comment>
<dbReference type="Proteomes" id="UP000187735">
    <property type="component" value="Chromosome"/>
</dbReference>
<dbReference type="SUPFAM" id="SSF161111">
    <property type="entry name" value="Cation efflux protein transmembrane domain-like"/>
    <property type="match status" value="1"/>
</dbReference>
<dbReference type="EMBL" id="CP017641">
    <property type="protein sequence ID" value="APZ96438.1"/>
    <property type="molecule type" value="Genomic_DNA"/>
</dbReference>
<evidence type="ECO:0000256" key="8">
    <source>
        <dbReference type="ARBA" id="ARBA00023136"/>
    </source>
</evidence>
<keyword evidence="14" id="KW-1185">Reference proteome</keyword>
<evidence type="ECO:0000256" key="2">
    <source>
        <dbReference type="ARBA" id="ARBA00008873"/>
    </source>
</evidence>
<dbReference type="PANTHER" id="PTHR11562">
    <property type="entry name" value="CATION EFFLUX PROTEIN/ ZINC TRANSPORTER"/>
    <property type="match status" value="1"/>
</dbReference>
<dbReference type="InterPro" id="IPR050681">
    <property type="entry name" value="CDF/SLC30A"/>
</dbReference>
<gene>
    <name evidence="13" type="primary">czcD_2</name>
    <name evidence="13" type="ORF">Fuma_06107</name>
</gene>
<dbReference type="Pfam" id="PF01545">
    <property type="entry name" value="Cation_efflux"/>
    <property type="match status" value="1"/>
</dbReference>
<dbReference type="NCBIfam" id="TIGR01297">
    <property type="entry name" value="CDF"/>
    <property type="match status" value="1"/>
</dbReference>
<dbReference type="RefSeq" id="WP_077027465.1">
    <property type="nucleotide sequence ID" value="NZ_CP017641.1"/>
</dbReference>
<dbReference type="AlphaFoldDB" id="A0A1P8WQX7"/>
<evidence type="ECO:0000256" key="9">
    <source>
        <dbReference type="SAM" id="MobiDB-lite"/>
    </source>
</evidence>
<name>A0A1P8WQX7_9PLAN</name>
<keyword evidence="7" id="KW-0406">Ion transport</keyword>
<dbReference type="InterPro" id="IPR027469">
    <property type="entry name" value="Cation_efflux_TMD_sf"/>
</dbReference>